<organism evidence="1 2">
    <name type="scientific">Pandoraea horticolens</name>
    <dbReference type="NCBI Taxonomy" id="2508298"/>
    <lineage>
        <taxon>Bacteria</taxon>
        <taxon>Pseudomonadati</taxon>
        <taxon>Pseudomonadota</taxon>
        <taxon>Betaproteobacteria</taxon>
        <taxon>Burkholderiales</taxon>
        <taxon>Burkholderiaceae</taxon>
        <taxon>Pandoraea</taxon>
    </lineage>
</organism>
<gene>
    <name evidence="1" type="ORF">PHO31112_05354</name>
</gene>
<dbReference type="InterPro" id="IPR042099">
    <property type="entry name" value="ANL_N_sf"/>
</dbReference>
<dbReference type="PANTHER" id="PTHR36932">
    <property type="entry name" value="CAPSULAR POLYSACCHARIDE BIOSYNTHESIS PROTEIN"/>
    <property type="match status" value="1"/>
</dbReference>
<dbReference type="GO" id="GO:0016874">
    <property type="term" value="F:ligase activity"/>
    <property type="evidence" value="ECO:0007669"/>
    <property type="project" value="UniProtKB-KW"/>
</dbReference>
<keyword evidence="1" id="KW-0436">Ligase</keyword>
<evidence type="ECO:0000313" key="1">
    <source>
        <dbReference type="EMBL" id="VVE58637.1"/>
    </source>
</evidence>
<proteinExistence type="predicted"/>
<accession>A0A5E4ZD86</accession>
<dbReference type="SUPFAM" id="SSF56801">
    <property type="entry name" value="Acetyl-CoA synthetase-like"/>
    <property type="match status" value="1"/>
</dbReference>
<evidence type="ECO:0000313" key="2">
    <source>
        <dbReference type="Proteomes" id="UP000343317"/>
    </source>
</evidence>
<protein>
    <submittedName>
        <fullName evidence="1">Phenylacetate--CoA ligase</fullName>
    </submittedName>
</protein>
<dbReference type="EMBL" id="CABPSM010000034">
    <property type="protein sequence ID" value="VVE58637.1"/>
    <property type="molecule type" value="Genomic_DNA"/>
</dbReference>
<dbReference type="Proteomes" id="UP000343317">
    <property type="component" value="Unassembled WGS sequence"/>
</dbReference>
<name>A0A5E4ZD86_9BURK</name>
<dbReference type="InterPro" id="IPR053158">
    <property type="entry name" value="CapK_Type1_Caps_Biosynth"/>
</dbReference>
<keyword evidence="2" id="KW-1185">Reference proteome</keyword>
<reference evidence="1 2" key="1">
    <citation type="submission" date="2019-08" db="EMBL/GenBank/DDBJ databases">
        <authorList>
            <person name="Peeters C."/>
        </authorList>
    </citation>
    <scope>NUCLEOTIDE SEQUENCE [LARGE SCALE GENOMIC DNA]</scope>
    <source>
        <strain evidence="1 2">LMG 31112</strain>
    </source>
</reference>
<sequence>MTNRLANAFAFLHAFVRTRWGLRFRSREALLAYQQRQLRRFSSKVLPKSDFYRRYANQALASMPVVTKRDMLNQFDAFNTAGITLDDARELALRAETERNFRSTLPGGVTIGLSSGTSGDPNVFLASTRERHVWAGIMLARILTGPMLRRVLNPFSPRVRVAFFLRANSNLYETVDGMRVGFRFFDLIASMAVHLSALADFAPDILIAPPSVLHRLADLQRSSSLFLRPAQVISVAEVLEPDDRTAIEQVWDVSVIQIYQCTEGFLGYTCGAGSLHLNEEFLHIEPAWVDHAGGRFESIITDFTRKTQLFVRFRMDDVLQIAPTPCTCGRHSLRLAAIEGRRDDVLWLSAKCGNSLIPIFPDQLRRAMLVVQEQFNDYRIEQRTWGLLIRLHTQGDLPKIGQSVRRELERLWSTLQVQSPALSFDKLEVKDSADKRRRIRGLERSTPCNHSPDSISEISS</sequence>
<dbReference type="RefSeq" id="WP_150624677.1">
    <property type="nucleotide sequence ID" value="NZ_CABPSM010000034.1"/>
</dbReference>
<dbReference type="AlphaFoldDB" id="A0A5E4ZD86"/>
<dbReference type="Gene3D" id="3.40.50.12780">
    <property type="entry name" value="N-terminal domain of ligase-like"/>
    <property type="match status" value="1"/>
</dbReference>
<dbReference type="NCBIfam" id="TIGR02304">
    <property type="entry name" value="aden_form_hyp"/>
    <property type="match status" value="1"/>
</dbReference>
<dbReference type="PANTHER" id="PTHR36932:SF1">
    <property type="entry name" value="CAPSULAR POLYSACCHARIDE BIOSYNTHESIS PROTEIN"/>
    <property type="match status" value="1"/>
</dbReference>
<dbReference type="InterPro" id="IPR012685">
    <property type="entry name" value="CHP02304_F390_synth-rel"/>
</dbReference>